<dbReference type="InterPro" id="IPR036663">
    <property type="entry name" value="Fumarylacetoacetase_C_sf"/>
</dbReference>
<dbReference type="EMBL" id="BNAS01000006">
    <property type="protein sequence ID" value="GHH77188.1"/>
    <property type="molecule type" value="Genomic_DNA"/>
</dbReference>
<dbReference type="Proteomes" id="UP000627369">
    <property type="component" value="Unassembled WGS sequence"/>
</dbReference>
<name>A0A919KYB1_9MICO</name>
<dbReference type="AlphaFoldDB" id="A0A919KYB1"/>
<comment type="caution">
    <text evidence="4">The sequence shown here is derived from an EMBL/GenBank/DDBJ whole genome shotgun (WGS) entry which is preliminary data.</text>
</comment>
<dbReference type="PANTHER" id="PTHR42796:SF4">
    <property type="entry name" value="FUMARYLACETOACETATE HYDROLASE DOMAIN-CONTAINING PROTEIN 2A"/>
    <property type="match status" value="1"/>
</dbReference>
<dbReference type="Gene3D" id="3.90.850.10">
    <property type="entry name" value="Fumarylacetoacetase-like, C-terminal domain"/>
    <property type="match status" value="2"/>
</dbReference>
<evidence type="ECO:0000259" key="3">
    <source>
        <dbReference type="Pfam" id="PF01557"/>
    </source>
</evidence>
<evidence type="ECO:0000313" key="5">
    <source>
        <dbReference type="Proteomes" id="UP000627369"/>
    </source>
</evidence>
<reference evidence="4" key="1">
    <citation type="journal article" date="2014" name="Int. J. Syst. Evol. Microbiol.">
        <title>Complete genome sequence of Corynebacterium casei LMG S-19264T (=DSM 44701T), isolated from a smear-ripened cheese.</title>
        <authorList>
            <consortium name="US DOE Joint Genome Institute (JGI-PGF)"/>
            <person name="Walter F."/>
            <person name="Albersmeier A."/>
            <person name="Kalinowski J."/>
            <person name="Ruckert C."/>
        </authorList>
    </citation>
    <scope>NUCLEOTIDE SEQUENCE</scope>
    <source>
        <strain evidence="4">CGMCC 4.7398</strain>
    </source>
</reference>
<evidence type="ECO:0000256" key="2">
    <source>
        <dbReference type="ARBA" id="ARBA00022723"/>
    </source>
</evidence>
<feature type="domain" description="Fumarylacetoacetase-like C-terminal" evidence="3">
    <location>
        <begin position="436"/>
        <end position="632"/>
    </location>
</feature>
<evidence type="ECO:0000313" key="4">
    <source>
        <dbReference type="EMBL" id="GHH77188.1"/>
    </source>
</evidence>
<sequence>MRLASFLAAGAETWGVLVREPDTGQDHDIAPDAREWLVEPARAEAALAAHAAISSSGPAAAPRFLAGKWPDTLVGFLALDDAGLVALSRLVTAIERFAAQTDATILPRSGHRVGDVELLAPVPRPRLCWGLVANSPSAVRNKPDVPLVNLFPLGHQRPQGAVVGAGAPVVMRHDNHVPSMAYNVELAVVIGRAGRYIPVERAMEHVAGYTVVNDVSGTHYFGVVPGNAGNGYTLPPGYQDWLYQATASWGGKKADTMCPMGPYLVTKDEVGDPYNLLMWTRQSGRTRDRAHSGAALVGIERVVAWYSSFASLHVGDVIHLGTMGVDGLPVTPGEIAEGTRLEVEIESVGALANPVVVSGVGPDGPPGKPALDLTRHSSWAVRSLALHERARPGTTAIGSPENWSVSGARHFWTSFGNGAPADAPDLDGLPRLAVPRFLNGPATALSAGEPVRVPPRATDLVVAIELALVIRRLASGDTSALDDLVLGYTPLVSLCDQSFRDAVAEPAGAGERGIGAVYGRWADGFNVVLPAPRPLAPVAGLPDPGGWAGREMWLRADGPGTEGAETYGSTAAYAAGPGELLATISRMITLFPGDVVTLGATSARLLVTREAYAEGLRITARIEGLGTVWARVTPEVGQES</sequence>
<dbReference type="InterPro" id="IPR051121">
    <property type="entry name" value="FAH"/>
</dbReference>
<dbReference type="Pfam" id="PF01557">
    <property type="entry name" value="FAA_hydrolase"/>
    <property type="match status" value="2"/>
</dbReference>
<keyword evidence="5" id="KW-1185">Reference proteome</keyword>
<dbReference type="GO" id="GO:0044281">
    <property type="term" value="P:small molecule metabolic process"/>
    <property type="evidence" value="ECO:0007669"/>
    <property type="project" value="UniProtKB-ARBA"/>
</dbReference>
<keyword evidence="2" id="KW-0479">Metal-binding</keyword>
<evidence type="ECO:0000256" key="1">
    <source>
        <dbReference type="ARBA" id="ARBA00010211"/>
    </source>
</evidence>
<gene>
    <name evidence="4" type="ORF">GCM10017772_37550</name>
</gene>
<dbReference type="GO" id="GO:0003824">
    <property type="term" value="F:catalytic activity"/>
    <property type="evidence" value="ECO:0007669"/>
    <property type="project" value="InterPro"/>
</dbReference>
<organism evidence="4 5">
    <name type="scientific">Promicromonospora soli</name>
    <dbReference type="NCBI Taxonomy" id="2035533"/>
    <lineage>
        <taxon>Bacteria</taxon>
        <taxon>Bacillati</taxon>
        <taxon>Actinomycetota</taxon>
        <taxon>Actinomycetes</taxon>
        <taxon>Micrococcales</taxon>
        <taxon>Promicromonosporaceae</taxon>
        <taxon>Promicromonospora</taxon>
    </lineage>
</organism>
<comment type="similarity">
    <text evidence="1">Belongs to the FAH family.</text>
</comment>
<protein>
    <recommendedName>
        <fullName evidence="3">Fumarylacetoacetase-like C-terminal domain-containing protein</fullName>
    </recommendedName>
</protein>
<dbReference type="InterPro" id="IPR011234">
    <property type="entry name" value="Fumarylacetoacetase-like_C"/>
</dbReference>
<reference evidence="4" key="2">
    <citation type="submission" date="2020-09" db="EMBL/GenBank/DDBJ databases">
        <authorList>
            <person name="Sun Q."/>
            <person name="Zhou Y."/>
        </authorList>
    </citation>
    <scope>NUCLEOTIDE SEQUENCE</scope>
    <source>
        <strain evidence="4">CGMCC 4.7398</strain>
    </source>
</reference>
<dbReference type="SUPFAM" id="SSF56529">
    <property type="entry name" value="FAH"/>
    <property type="match status" value="2"/>
</dbReference>
<dbReference type="GO" id="GO:0046872">
    <property type="term" value="F:metal ion binding"/>
    <property type="evidence" value="ECO:0007669"/>
    <property type="project" value="UniProtKB-KW"/>
</dbReference>
<dbReference type="RefSeq" id="WP_189670824.1">
    <property type="nucleotide sequence ID" value="NZ_BNAS01000006.1"/>
</dbReference>
<dbReference type="PANTHER" id="PTHR42796">
    <property type="entry name" value="FUMARYLACETOACETATE HYDROLASE DOMAIN-CONTAINING PROTEIN 2A-RELATED"/>
    <property type="match status" value="1"/>
</dbReference>
<accession>A0A919KYB1</accession>
<proteinExistence type="inferred from homology"/>
<feature type="domain" description="Fumarylacetoacetase-like C-terminal" evidence="3">
    <location>
        <begin position="133"/>
        <end position="356"/>
    </location>
</feature>